<dbReference type="GO" id="GO:0022857">
    <property type="term" value="F:transmembrane transporter activity"/>
    <property type="evidence" value="ECO:0007669"/>
    <property type="project" value="TreeGrafter"/>
</dbReference>
<dbReference type="SUPFAM" id="SSF52540">
    <property type="entry name" value="P-loop containing nucleoside triphosphate hydrolases"/>
    <property type="match status" value="1"/>
</dbReference>
<evidence type="ECO:0000313" key="3">
    <source>
        <dbReference type="Proteomes" id="UP000498980"/>
    </source>
</evidence>
<dbReference type="InterPro" id="IPR015854">
    <property type="entry name" value="ABC_transpr_LolD-like"/>
</dbReference>
<comment type="caution">
    <text evidence="1">The sequence shown here is derived from an EMBL/GenBank/DDBJ whole genome shotgun (WGS) entry which is preliminary data.</text>
</comment>
<gene>
    <name evidence="2" type="ORF">HEB29_005643</name>
    <name evidence="1" type="ORF">Sfulv_59900</name>
</gene>
<dbReference type="Gene3D" id="3.40.50.300">
    <property type="entry name" value="P-loop containing nucleotide triphosphate hydrolases"/>
    <property type="match status" value="1"/>
</dbReference>
<evidence type="ECO:0000313" key="4">
    <source>
        <dbReference type="Proteomes" id="UP000530403"/>
    </source>
</evidence>
<dbReference type="Proteomes" id="UP000530403">
    <property type="component" value="Unassembled WGS sequence"/>
</dbReference>
<sequence length="94" mass="10076">MAIARVLAMSPDIVFADEPTGALDTEAGRQVLALLRDTAAQNRSVVMVTHDLQAAARADRVLVLRDGAVHRELLPERRGSLRCGDGQRKSGGLT</sequence>
<dbReference type="RefSeq" id="WP_246353272.1">
    <property type="nucleotide sequence ID" value="NZ_BAAAUE010000022.1"/>
</dbReference>
<evidence type="ECO:0000313" key="2">
    <source>
        <dbReference type="EMBL" id="NYE44632.1"/>
    </source>
</evidence>
<dbReference type="Proteomes" id="UP000498980">
    <property type="component" value="Unassembled WGS sequence"/>
</dbReference>
<dbReference type="AlphaFoldDB" id="A0A7J0CF99"/>
<keyword evidence="3" id="KW-1185">Reference proteome</keyword>
<name>A0A7J0CF99_9ACTN</name>
<organism evidence="1 3">
    <name type="scientific">Streptomyces fulvorobeus</name>
    <dbReference type="NCBI Taxonomy" id="284028"/>
    <lineage>
        <taxon>Bacteria</taxon>
        <taxon>Bacillati</taxon>
        <taxon>Actinomycetota</taxon>
        <taxon>Actinomycetes</taxon>
        <taxon>Kitasatosporales</taxon>
        <taxon>Streptomycetaceae</taxon>
        <taxon>Streptomyces</taxon>
    </lineage>
</organism>
<dbReference type="PANTHER" id="PTHR24220:SF685">
    <property type="entry name" value="ABC TRANSPORTER RELATED"/>
    <property type="match status" value="1"/>
</dbReference>
<proteinExistence type="predicted"/>
<reference evidence="1 3" key="1">
    <citation type="submission" date="2020-05" db="EMBL/GenBank/DDBJ databases">
        <title>Whole genome shotgun sequence of Streptomyces fulvorobeus NBRC 15897.</title>
        <authorList>
            <person name="Komaki H."/>
            <person name="Tamura T."/>
        </authorList>
    </citation>
    <scope>NUCLEOTIDE SEQUENCE [LARGE SCALE GENOMIC DNA]</scope>
    <source>
        <strain evidence="1 3">NBRC 15897</strain>
    </source>
</reference>
<dbReference type="EMBL" id="BLWC01000001">
    <property type="protein sequence ID" value="GFN01180.1"/>
    <property type="molecule type" value="Genomic_DNA"/>
</dbReference>
<keyword evidence="2" id="KW-0449">Lipoprotein</keyword>
<evidence type="ECO:0000313" key="1">
    <source>
        <dbReference type="EMBL" id="GFN01180.1"/>
    </source>
</evidence>
<dbReference type="InterPro" id="IPR027417">
    <property type="entry name" value="P-loop_NTPase"/>
</dbReference>
<protein>
    <submittedName>
        <fullName evidence="2">ABC-type lipoprotein export system ATPase subunit</fullName>
    </submittedName>
</protein>
<dbReference type="GO" id="GO:0005886">
    <property type="term" value="C:plasma membrane"/>
    <property type="evidence" value="ECO:0007669"/>
    <property type="project" value="TreeGrafter"/>
</dbReference>
<accession>A0A7J0CF99</accession>
<dbReference type="EMBL" id="JACCCF010000001">
    <property type="protein sequence ID" value="NYE44632.1"/>
    <property type="molecule type" value="Genomic_DNA"/>
</dbReference>
<reference evidence="2 4" key="2">
    <citation type="submission" date="2020-07" db="EMBL/GenBank/DDBJ databases">
        <title>Sequencing the genomes of 1000 actinobacteria strains.</title>
        <authorList>
            <person name="Klenk H.-P."/>
        </authorList>
    </citation>
    <scope>NUCLEOTIDE SEQUENCE [LARGE SCALE GENOMIC DNA]</scope>
    <source>
        <strain evidence="2 4">DSM 41455</strain>
    </source>
</reference>
<dbReference type="PANTHER" id="PTHR24220">
    <property type="entry name" value="IMPORT ATP-BINDING PROTEIN"/>
    <property type="match status" value="1"/>
</dbReference>